<dbReference type="AlphaFoldDB" id="A0A6G0U653"/>
<reference evidence="10 11" key="1">
    <citation type="submission" date="2019-08" db="EMBL/GenBank/DDBJ databases">
        <title>The genome of the soybean aphid Biotype 1, its phylome, world population structure and adaptation to the North American continent.</title>
        <authorList>
            <person name="Giordano R."/>
            <person name="Donthu R.K."/>
            <person name="Hernandez A.G."/>
            <person name="Wright C.L."/>
            <person name="Zimin A.V."/>
        </authorList>
    </citation>
    <scope>NUCLEOTIDE SEQUENCE [LARGE SCALE GENOMIC DNA]</scope>
    <source>
        <tissue evidence="10">Whole aphids</tissue>
    </source>
</reference>
<feature type="domain" description="Integrator complex subunit 7 N-terminal" evidence="8">
    <location>
        <begin position="24"/>
        <end position="570"/>
    </location>
</feature>
<keyword evidence="11" id="KW-1185">Reference proteome</keyword>
<dbReference type="InterPro" id="IPR033060">
    <property type="entry name" value="INTS7"/>
</dbReference>
<dbReference type="OrthoDB" id="1921953at2759"/>
<keyword evidence="6" id="KW-0539">Nucleus</keyword>
<dbReference type="Proteomes" id="UP000475862">
    <property type="component" value="Unassembled WGS sequence"/>
</dbReference>
<dbReference type="Pfam" id="PF24436">
    <property type="entry name" value="INTS7_N"/>
    <property type="match status" value="1"/>
</dbReference>
<evidence type="ECO:0000313" key="11">
    <source>
        <dbReference type="Proteomes" id="UP000475862"/>
    </source>
</evidence>
<accession>A0A6G0U653</accession>
<comment type="similarity">
    <text evidence="3">Belongs to the Integrator subunit 7 family.</text>
</comment>
<proteinExistence type="inferred from homology"/>
<keyword evidence="5" id="KW-0963">Cytoplasm</keyword>
<evidence type="ECO:0000256" key="5">
    <source>
        <dbReference type="ARBA" id="ARBA00022490"/>
    </source>
</evidence>
<dbReference type="Pfam" id="PF24437">
    <property type="entry name" value="INTS7_HB"/>
    <property type="match status" value="1"/>
</dbReference>
<evidence type="ECO:0000256" key="3">
    <source>
        <dbReference type="ARBA" id="ARBA00008565"/>
    </source>
</evidence>
<evidence type="ECO:0000256" key="1">
    <source>
        <dbReference type="ARBA" id="ARBA00004123"/>
    </source>
</evidence>
<dbReference type="InterPro" id="IPR056516">
    <property type="entry name" value="INTS7_N"/>
</dbReference>
<organism evidence="10 11">
    <name type="scientific">Aphis glycines</name>
    <name type="common">Soybean aphid</name>
    <dbReference type="NCBI Taxonomy" id="307491"/>
    <lineage>
        <taxon>Eukaryota</taxon>
        <taxon>Metazoa</taxon>
        <taxon>Ecdysozoa</taxon>
        <taxon>Arthropoda</taxon>
        <taxon>Hexapoda</taxon>
        <taxon>Insecta</taxon>
        <taxon>Pterygota</taxon>
        <taxon>Neoptera</taxon>
        <taxon>Paraneoptera</taxon>
        <taxon>Hemiptera</taxon>
        <taxon>Sternorrhyncha</taxon>
        <taxon>Aphidomorpha</taxon>
        <taxon>Aphidoidea</taxon>
        <taxon>Aphididae</taxon>
        <taxon>Aphidini</taxon>
        <taxon>Aphis</taxon>
        <taxon>Aphis</taxon>
    </lineage>
</organism>
<evidence type="ECO:0000259" key="9">
    <source>
        <dbReference type="Pfam" id="PF24437"/>
    </source>
</evidence>
<comment type="caution">
    <text evidence="10">The sequence shown here is derived from an EMBL/GenBank/DDBJ whole genome shotgun (WGS) entry which is preliminary data.</text>
</comment>
<comment type="subcellular location">
    <subcellularLocation>
        <location evidence="2">Cytoplasm</location>
    </subcellularLocation>
    <subcellularLocation>
        <location evidence="1">Nucleus</location>
    </subcellularLocation>
</comment>
<feature type="domain" description="Integrator complex subunit 7 helical bundle" evidence="9">
    <location>
        <begin position="572"/>
        <end position="746"/>
    </location>
</feature>
<dbReference type="InterPro" id="IPR016024">
    <property type="entry name" value="ARM-type_fold"/>
</dbReference>
<dbReference type="GO" id="GO:0034472">
    <property type="term" value="P:snRNA 3'-end processing"/>
    <property type="evidence" value="ECO:0007669"/>
    <property type="project" value="TreeGrafter"/>
</dbReference>
<evidence type="ECO:0000259" key="8">
    <source>
        <dbReference type="Pfam" id="PF24436"/>
    </source>
</evidence>
<dbReference type="Pfam" id="PF22965">
    <property type="entry name" value="INTS7_C"/>
    <property type="match status" value="1"/>
</dbReference>
<dbReference type="GO" id="GO:0032039">
    <property type="term" value="C:integrator complex"/>
    <property type="evidence" value="ECO:0007669"/>
    <property type="project" value="InterPro"/>
</dbReference>
<evidence type="ECO:0000256" key="2">
    <source>
        <dbReference type="ARBA" id="ARBA00004496"/>
    </source>
</evidence>
<dbReference type="GO" id="GO:0005737">
    <property type="term" value="C:cytoplasm"/>
    <property type="evidence" value="ECO:0007669"/>
    <property type="project" value="UniProtKB-SubCell"/>
</dbReference>
<protein>
    <recommendedName>
        <fullName evidence="4">Integrator complex subunit 7</fullName>
    </recommendedName>
</protein>
<dbReference type="PANTHER" id="PTHR13322">
    <property type="entry name" value="C1ORF73 PROTEIN"/>
    <property type="match status" value="1"/>
</dbReference>
<dbReference type="InterPro" id="IPR054519">
    <property type="entry name" value="INTS7_C"/>
</dbReference>
<dbReference type="EMBL" id="VYZN01000006">
    <property type="protein sequence ID" value="KAE9543762.1"/>
    <property type="molecule type" value="Genomic_DNA"/>
</dbReference>
<gene>
    <name evidence="10" type="ORF">AGLY_001992</name>
</gene>
<evidence type="ECO:0000313" key="10">
    <source>
        <dbReference type="EMBL" id="KAE9543762.1"/>
    </source>
</evidence>
<name>A0A6G0U653_APHGL</name>
<evidence type="ECO:0000256" key="6">
    <source>
        <dbReference type="ARBA" id="ARBA00023242"/>
    </source>
</evidence>
<dbReference type="InterPro" id="IPR056517">
    <property type="entry name" value="INTS7_HB"/>
</dbReference>
<evidence type="ECO:0000259" key="7">
    <source>
        <dbReference type="Pfam" id="PF22965"/>
    </source>
</evidence>
<feature type="domain" description="Integrator complex subunit 7 C-terminal" evidence="7">
    <location>
        <begin position="828"/>
        <end position="936"/>
    </location>
</feature>
<dbReference type="PANTHER" id="PTHR13322:SF2">
    <property type="entry name" value="INTEGRATOR COMPLEX SUBUNIT 7"/>
    <property type="match status" value="1"/>
</dbReference>
<dbReference type="SUPFAM" id="SSF48371">
    <property type="entry name" value="ARM repeat"/>
    <property type="match status" value="1"/>
</dbReference>
<sequence length="949" mass="106318">MPALRSTVCETLLGEPDQDANSALIELDKGLRSSRVGEQCEAIVRFPRLIEKYPFPILINSSFLKLADVFRLGNNFLRLWVLRVCQQTEKHIDKILNIDEFVRRIYSVIHSNDPVARGLTLRTLGSVARIIPERGQVHHSIRTSLDSHNSVEVESAIYAAAQFAAQSKSFAVSMCSKISNMIRGISTDVVMKLELIPILKHMHHDTTTATMVRTLCTDLLEKYPAQDFVLVTLKTLNQLALSILVDVPKQIELLLKFLGEDKRPLVCKCAISGLYQIAKEGAHFWSEQTINNLVSFCEGLNVDNSLKADAISVFIPLTKSPAICQFHYSTDSLLMKMCIAESSSLHQSIAGNAVKVLTNIACYCFEEDIMSENDVIILKVCIQSYLLSVLSVGHQQFDDTKDLSNEEESLIQSFLKTENIDEPMDVDDVSPENFDKASNYLRDGLRSSVMLCKANKSLIPDFVSLVVKPLQQDDFELNPLICEAIAAFGGILPGTLQPFLPVFIKQLTDLNKNKNPESIATKVLLCTVIFQAIAGYDEHDEVKRVINDVIKNTDLWTNYKIGRAAVRYGHFNISSRIFGSLNNLVGSEQMHFWLAALETISTAESQLKSSNPSKLLSNLGQSISTYYRAIAALKAASLMLIFQTEYTRLRCELLQCFMRLLSTCNSFCTTPPPAIASAIVQATRDEMQSYGHITNQLRKRAKEFKGCADLYWRLYQSAFDADPNTLYHLQLLQHLCLLMAHNIESVAVPNKCESPVLDSELEKEGSLEIQLIVKCRQELLEIMSTVKEKAITHKHIRSLKKQASLLVTTPMCFPRYFFQTLQSTTITLAVSPQPRVNGEPITVNMGSNFVVKVEGVVQHGTKAKFRKVDGIQLTITSQLVTRNHDTRTTEGNLILTQTVKPHKDFFASEFCLSFNQGSQHQVHIEAALIDDTASVWQIGVRNTLTIKCH</sequence>
<evidence type="ECO:0000256" key="4">
    <source>
        <dbReference type="ARBA" id="ARBA00015336"/>
    </source>
</evidence>